<evidence type="ECO:0000313" key="2">
    <source>
        <dbReference type="EMBL" id="EGO26541.1"/>
    </source>
</evidence>
<dbReference type="InterPro" id="IPR002575">
    <property type="entry name" value="Aminoglycoside_PTrfase"/>
</dbReference>
<dbReference type="Gene3D" id="3.90.1200.10">
    <property type="match status" value="1"/>
</dbReference>
<organism>
    <name type="scientific">Serpula lacrymans var. lacrymans (strain S7.9)</name>
    <name type="common">Dry rot fungus</name>
    <dbReference type="NCBI Taxonomy" id="578457"/>
    <lineage>
        <taxon>Eukaryota</taxon>
        <taxon>Fungi</taxon>
        <taxon>Dikarya</taxon>
        <taxon>Basidiomycota</taxon>
        <taxon>Agaricomycotina</taxon>
        <taxon>Agaricomycetes</taxon>
        <taxon>Agaricomycetidae</taxon>
        <taxon>Boletales</taxon>
        <taxon>Coniophorineae</taxon>
        <taxon>Serpulaceae</taxon>
        <taxon>Serpula</taxon>
    </lineage>
</organism>
<dbReference type="InterPro" id="IPR051678">
    <property type="entry name" value="AGP_Transferase"/>
</dbReference>
<protein>
    <recommendedName>
        <fullName evidence="1">Aminoglycoside phosphotransferase domain-containing protein</fullName>
    </recommendedName>
</protein>
<proteinExistence type="predicted"/>
<dbReference type="GeneID" id="18814676"/>
<dbReference type="AlphaFoldDB" id="F8NQ81"/>
<accession>F8NQ81</accession>
<feature type="domain" description="Aminoglycoside phosphotransferase" evidence="1">
    <location>
        <begin position="122"/>
        <end position="185"/>
    </location>
</feature>
<sequence length="213" mass="24308">MVSFWPPFEDWPSRHRSRSSHSTFYSSAYLDTSSTSTGLSNLRKRCLHSYAESAEYVRQLRLLSRPPQVPPGAVCSLRGAPFLDSRISGNQPLGPYPSESTFNDRLVIAANPFMDEGLTTPIRARMRNDHPIVFTHGDLAPRNIMMRGSEIVAIVDWEESGWMPEHWELVKLMWCTGMEKNSGWAQLMLDKFAHEEESWKIDKELSDIMVGAF</sequence>
<dbReference type="HOGENOM" id="CLU_1295098_0_0_1"/>
<dbReference type="RefSeq" id="XP_007316714.1">
    <property type="nucleotide sequence ID" value="XM_007316652.1"/>
</dbReference>
<evidence type="ECO:0000259" key="1">
    <source>
        <dbReference type="Pfam" id="PF01636"/>
    </source>
</evidence>
<dbReference type="OrthoDB" id="5598852at2759"/>
<dbReference type="EMBL" id="GL945432">
    <property type="protein sequence ID" value="EGO26541.1"/>
    <property type="molecule type" value="Genomic_DNA"/>
</dbReference>
<dbReference type="KEGG" id="sla:SERLADRAFT_436356"/>
<dbReference type="Pfam" id="PF01636">
    <property type="entry name" value="APH"/>
    <property type="match status" value="1"/>
</dbReference>
<reference evidence="2" key="1">
    <citation type="submission" date="2011-04" db="EMBL/GenBank/DDBJ databases">
        <title>Evolution of plant cell wall degrading machinery underlies the functional diversity of forest fungi.</title>
        <authorList>
            <consortium name="US DOE Joint Genome Institute (JGI-PGF)"/>
            <person name="Eastwood D.C."/>
            <person name="Floudas D."/>
            <person name="Binder M."/>
            <person name="Majcherczyk A."/>
            <person name="Schneider P."/>
            <person name="Aerts A."/>
            <person name="Asiegbu F.O."/>
            <person name="Baker S.E."/>
            <person name="Barry K."/>
            <person name="Bendiksby M."/>
            <person name="Blumentritt M."/>
            <person name="Coutinho P.M."/>
            <person name="Cullen D."/>
            <person name="Cullen D."/>
            <person name="Gathman A."/>
            <person name="Goodell B."/>
            <person name="Henrissat B."/>
            <person name="Ihrmark K."/>
            <person name="Kauserud H."/>
            <person name="Kohler A."/>
            <person name="LaButti K."/>
            <person name="Lapidus A."/>
            <person name="Lavin J.L."/>
            <person name="Lee Y.-H."/>
            <person name="Lindquist E."/>
            <person name="Lilly W."/>
            <person name="Lucas S."/>
            <person name="Morin E."/>
            <person name="Murat C."/>
            <person name="Oguiza J.A."/>
            <person name="Park J."/>
            <person name="Pisabarro A.G."/>
            <person name="Riley R."/>
            <person name="Rosling A."/>
            <person name="Salamov A."/>
            <person name="Schmidt O."/>
            <person name="Schmutz J."/>
            <person name="Skrede I."/>
            <person name="Stenlid J."/>
            <person name="Wiebenga A."/>
            <person name="Xie X."/>
            <person name="Kues U."/>
            <person name="Hibbett D.S."/>
            <person name="Hoffmeister D."/>
            <person name="Hogberg N."/>
            <person name="Martin F."/>
            <person name="Grigoriev I.V."/>
            <person name="Watkinson S.C."/>
        </authorList>
    </citation>
    <scope>NUCLEOTIDE SEQUENCE</scope>
    <source>
        <strain evidence="2">S7.9</strain>
    </source>
</reference>
<dbReference type="PANTHER" id="PTHR21310:SF15">
    <property type="entry name" value="AMINOGLYCOSIDE PHOSPHOTRANSFERASE DOMAIN-CONTAINING PROTEIN"/>
    <property type="match status" value="1"/>
</dbReference>
<dbReference type="Proteomes" id="UP000008064">
    <property type="component" value="Unassembled WGS sequence"/>
</dbReference>
<dbReference type="SUPFAM" id="SSF56112">
    <property type="entry name" value="Protein kinase-like (PK-like)"/>
    <property type="match status" value="1"/>
</dbReference>
<dbReference type="InterPro" id="IPR011009">
    <property type="entry name" value="Kinase-like_dom_sf"/>
</dbReference>
<name>F8NQ81_SERL9</name>
<gene>
    <name evidence="2" type="ORF">SERLADRAFT_436356</name>
</gene>
<dbReference type="PANTHER" id="PTHR21310">
    <property type="entry name" value="AMINOGLYCOSIDE PHOSPHOTRANSFERASE-RELATED-RELATED"/>
    <property type="match status" value="1"/>
</dbReference>